<dbReference type="SUPFAM" id="SSF52777">
    <property type="entry name" value="CoA-dependent acyltransferases"/>
    <property type="match status" value="2"/>
</dbReference>
<proteinExistence type="predicted"/>
<dbReference type="PANTHER" id="PTHR42034">
    <property type="entry name" value="CHROMOSOME 7, WHOLE GENOME SHOTGUN SEQUENCE-RELATED"/>
    <property type="match status" value="1"/>
</dbReference>
<dbReference type="EMBL" id="JQFZ01000344">
    <property type="protein sequence ID" value="KGO50236.1"/>
    <property type="molecule type" value="Genomic_DNA"/>
</dbReference>
<dbReference type="InterPro" id="IPR023213">
    <property type="entry name" value="CAT-like_dom_sf"/>
</dbReference>
<dbReference type="PhylomeDB" id="A0A0A2J661"/>
<dbReference type="HOGENOM" id="CLU_029138_1_0_1"/>
<evidence type="ECO:0008006" key="3">
    <source>
        <dbReference type="Google" id="ProtNLM"/>
    </source>
</evidence>
<dbReference type="Gene3D" id="3.30.559.30">
    <property type="entry name" value="Nonribosomal peptide synthetase, condensation domain"/>
    <property type="match status" value="1"/>
</dbReference>
<keyword evidence="2" id="KW-1185">Reference proteome</keyword>
<dbReference type="PANTHER" id="PTHR42034:SF1">
    <property type="entry name" value="CONDENSATION DOMAIN-CONTAINING PROTEIN"/>
    <property type="match status" value="1"/>
</dbReference>
<evidence type="ECO:0000313" key="2">
    <source>
        <dbReference type="Proteomes" id="UP000030143"/>
    </source>
</evidence>
<accession>A0A0A2J661</accession>
<dbReference type="Proteomes" id="UP000030143">
    <property type="component" value="Unassembled WGS sequence"/>
</dbReference>
<comment type="caution">
    <text evidence="1">The sequence shown here is derived from an EMBL/GenBank/DDBJ whole genome shotgun (WGS) entry which is preliminary data.</text>
</comment>
<name>A0A0A2J661_PENEN</name>
<gene>
    <name evidence="1" type="ORF">PEX2_028010</name>
</gene>
<dbReference type="STRING" id="27334.A0A0A2J661"/>
<protein>
    <recommendedName>
        <fullName evidence="3">Alcohol acetyltransferase</fullName>
    </recommendedName>
</protein>
<reference evidence="1 2" key="1">
    <citation type="journal article" date="2015" name="Mol. Plant Microbe Interact.">
        <title>Genome, transcriptome, and functional analyses of Penicillium expansum provide new insights into secondary metabolism and pathogenicity.</title>
        <authorList>
            <person name="Ballester A.R."/>
            <person name="Marcet-Houben M."/>
            <person name="Levin E."/>
            <person name="Sela N."/>
            <person name="Selma-Lazaro C."/>
            <person name="Carmona L."/>
            <person name="Wisniewski M."/>
            <person name="Droby S."/>
            <person name="Gonzalez-Candelas L."/>
            <person name="Gabaldon T."/>
        </authorList>
    </citation>
    <scope>NUCLEOTIDE SEQUENCE [LARGE SCALE GENOMIC DNA]</scope>
    <source>
        <strain evidence="1 2">MD-8</strain>
    </source>
</reference>
<dbReference type="AlphaFoldDB" id="A0A0A2J661"/>
<dbReference type="GeneID" id="27675495"/>
<dbReference type="OrthoDB" id="2548233at2759"/>
<sequence length="447" mass="50053">MPLKQVGFGQYERPFDTLELFYHRIAATGLRFQKEHYHISSVIQLKNVPSLTQLHQAWKELRHQHPQISAICDETSSRLIYTVPSPETLEEWLKKTFIVHFSETRPAESLDTVLPPSSLFMLHYLPQSRELFFRTPHWRTDGIGMVLLQHDFLTLLARGPQSALEFDGSEVSRIPPSLDEAVGISLDITDEMKLGTEAELSVITSGAAPASITHTLQNKTPGNSRRLSTRISKDLSRKLIAASKLRGLRVTAAVQSALILAVRPHMVPVDGRLVCFNAYNIRDRVPAPWSGPQGATGLYHTGRPCSIDLGVNKDYDAIATILTSHYQRSLQPIFEIMPCYVQTTTSLLAAPLELSIQAPGAAHPELSSLGVIDDRLPTVHTGPAATVEIEDWWLGVQIINRVLQTYLWTREGEIHLTCHFNDAFYEQGFVEGLLEEWKSKLVGELIT</sequence>
<organism evidence="1 2">
    <name type="scientific">Penicillium expansum</name>
    <name type="common">Blue mold rot fungus</name>
    <dbReference type="NCBI Taxonomy" id="27334"/>
    <lineage>
        <taxon>Eukaryota</taxon>
        <taxon>Fungi</taxon>
        <taxon>Dikarya</taxon>
        <taxon>Ascomycota</taxon>
        <taxon>Pezizomycotina</taxon>
        <taxon>Eurotiomycetes</taxon>
        <taxon>Eurotiomycetidae</taxon>
        <taxon>Eurotiales</taxon>
        <taxon>Aspergillaceae</taxon>
        <taxon>Penicillium</taxon>
    </lineage>
</organism>
<dbReference type="Gene3D" id="3.30.559.10">
    <property type="entry name" value="Chloramphenicol acetyltransferase-like domain"/>
    <property type="match status" value="1"/>
</dbReference>
<dbReference type="RefSeq" id="XP_016593487.1">
    <property type="nucleotide sequence ID" value="XM_016740076.1"/>
</dbReference>
<evidence type="ECO:0000313" key="1">
    <source>
        <dbReference type="EMBL" id="KGO50236.1"/>
    </source>
</evidence>
<dbReference type="VEuPathDB" id="FungiDB:PEXP_066500"/>